<accession>A0A1L8Z8Z4</accession>
<organism evidence="1">
    <name type="scientific">Borrelia bissettiae</name>
    <name type="common">Borreliella bissettiae</name>
    <dbReference type="NCBI Taxonomy" id="64897"/>
    <lineage>
        <taxon>Bacteria</taxon>
        <taxon>Pseudomonadati</taxon>
        <taxon>Spirochaetota</taxon>
        <taxon>Spirochaetia</taxon>
        <taxon>Spirochaetales</taxon>
        <taxon>Borreliaceae</taxon>
        <taxon>Borreliella</taxon>
    </lineage>
</organism>
<reference evidence="1" key="2">
    <citation type="submission" date="2015-07" db="EMBL/GenBank/DDBJ databases">
        <authorList>
            <person name="Noorani M."/>
        </authorList>
    </citation>
    <scope>NUCLEOTIDE SEQUENCE</scope>
    <source>
        <strain evidence="1">CO275</strain>
        <plasmid evidence="1">unnamed</plasmid>
    </source>
</reference>
<proteinExistence type="predicted"/>
<feature type="non-terminal residue" evidence="1">
    <location>
        <position position="106"/>
    </location>
</feature>
<dbReference type="AlphaFoldDB" id="A0A1L8Z8Z4"/>
<protein>
    <submittedName>
        <fullName evidence="1">Integrase</fullName>
    </submittedName>
</protein>
<gene>
    <name evidence="1" type="ORF">ER70_10005</name>
</gene>
<reference evidence="1" key="1">
    <citation type="journal article" date="2015" name="Microbiology">
        <title>Similarities in murine infection and immune response to Borrelia bissettii and Borrelia burgdorferi sensu stricto.</title>
        <authorList>
            <person name="Leydet B.F.Jr."/>
            <person name="Liang F.T."/>
        </authorList>
    </citation>
    <scope>NUCLEOTIDE SEQUENCE [LARGE SCALE GENOMIC DNA]</scope>
    <source>
        <strain evidence="1">CO275</strain>
        <plasmid evidence="1">unnamed</plasmid>
    </source>
</reference>
<dbReference type="EMBL" id="JNBW01000680">
    <property type="protein sequence ID" value="OJH14225.1"/>
    <property type="molecule type" value="Genomic_DNA"/>
</dbReference>
<keyword evidence="1" id="KW-0614">Plasmid</keyword>
<comment type="caution">
    <text evidence="1">The sequence shown here is derived from an EMBL/GenBank/DDBJ whole genome shotgun (WGS) entry which is preliminary data.</text>
</comment>
<geneLocation type="plasmid" evidence="1">
    <name>unnamed</name>
</geneLocation>
<name>A0A1L8Z8Z4_BORBI</name>
<evidence type="ECO:0000313" key="1">
    <source>
        <dbReference type="EMBL" id="OJH14225.1"/>
    </source>
</evidence>
<sequence length="106" mass="12217">MDINNYFNLNNYNIDSILKLFKEYQKVVNENKILKNSLKISSNPTKKASKPTPKFYLTPKAIKIIEKCVKTLKQIDPISGWFLHILAISGCRGTEMQKVKMQDITP</sequence>